<reference evidence="3" key="2">
    <citation type="submission" date="2025-08" db="UniProtKB">
        <authorList>
            <consortium name="RefSeq"/>
        </authorList>
    </citation>
    <scope>IDENTIFICATION</scope>
    <source>
        <tissue evidence="3">Leaf</tissue>
    </source>
</reference>
<accession>A0ABM3RPX6</accession>
<dbReference type="Proteomes" id="UP000813463">
    <property type="component" value="Chromosome 4"/>
</dbReference>
<keyword evidence="2" id="KW-1185">Reference proteome</keyword>
<proteinExistence type="predicted"/>
<name>A0ABM3RPX6_SPIOL</name>
<protein>
    <recommendedName>
        <fullName evidence="1">Reverse transcriptase zinc-binding domain-containing protein</fullName>
    </recommendedName>
</protein>
<dbReference type="GeneID" id="130471512"/>
<gene>
    <name evidence="3" type="primary">LOC130471512</name>
</gene>
<feature type="domain" description="Reverse transcriptase zinc-binding" evidence="1">
    <location>
        <begin position="1"/>
        <end position="66"/>
    </location>
</feature>
<evidence type="ECO:0000313" key="2">
    <source>
        <dbReference type="Proteomes" id="UP000813463"/>
    </source>
</evidence>
<sequence length="150" mass="17550">MYQHLSGTHTKVPWRRIVCNNLATTKSVFILWLAMWRRLTTIDKLLTWIVVTSDVCLMCGSGSESRVLDFLHFTRPVAGFTAEVKWMIKSSKRGKGRHKMLLMFFAESVYSLWLNRNSKVYNQRKTATELFKEIQFRVASRVSNELSDRL</sequence>
<dbReference type="InterPro" id="IPR026960">
    <property type="entry name" value="RVT-Znf"/>
</dbReference>
<organism evidence="2 3">
    <name type="scientific">Spinacia oleracea</name>
    <name type="common">Spinach</name>
    <dbReference type="NCBI Taxonomy" id="3562"/>
    <lineage>
        <taxon>Eukaryota</taxon>
        <taxon>Viridiplantae</taxon>
        <taxon>Streptophyta</taxon>
        <taxon>Embryophyta</taxon>
        <taxon>Tracheophyta</taxon>
        <taxon>Spermatophyta</taxon>
        <taxon>Magnoliopsida</taxon>
        <taxon>eudicotyledons</taxon>
        <taxon>Gunneridae</taxon>
        <taxon>Pentapetalae</taxon>
        <taxon>Caryophyllales</taxon>
        <taxon>Chenopodiaceae</taxon>
        <taxon>Chenopodioideae</taxon>
        <taxon>Anserineae</taxon>
        <taxon>Spinacia</taxon>
    </lineage>
</organism>
<evidence type="ECO:0000313" key="3">
    <source>
        <dbReference type="RefSeq" id="XP_056697671.1"/>
    </source>
</evidence>
<dbReference type="RefSeq" id="XP_056697671.1">
    <property type="nucleotide sequence ID" value="XM_056841693.1"/>
</dbReference>
<reference evidence="2" key="1">
    <citation type="journal article" date="2021" name="Nat. Commun.">
        <title>Genomic analyses provide insights into spinach domestication and the genetic basis of agronomic traits.</title>
        <authorList>
            <person name="Cai X."/>
            <person name="Sun X."/>
            <person name="Xu C."/>
            <person name="Sun H."/>
            <person name="Wang X."/>
            <person name="Ge C."/>
            <person name="Zhang Z."/>
            <person name="Wang Q."/>
            <person name="Fei Z."/>
            <person name="Jiao C."/>
            <person name="Wang Q."/>
        </authorList>
    </citation>
    <scope>NUCLEOTIDE SEQUENCE [LARGE SCALE GENOMIC DNA]</scope>
    <source>
        <strain evidence="2">cv. Varoflay</strain>
    </source>
</reference>
<evidence type="ECO:0000259" key="1">
    <source>
        <dbReference type="Pfam" id="PF13966"/>
    </source>
</evidence>
<dbReference type="Pfam" id="PF13966">
    <property type="entry name" value="zf-RVT"/>
    <property type="match status" value="1"/>
</dbReference>